<dbReference type="EMBL" id="CP053564">
    <property type="protein sequence ID" value="QJY45726.1"/>
    <property type="molecule type" value="Genomic_DNA"/>
</dbReference>
<dbReference type="SUPFAM" id="SSF47336">
    <property type="entry name" value="ACP-like"/>
    <property type="match status" value="1"/>
</dbReference>
<dbReference type="InterPro" id="IPR036736">
    <property type="entry name" value="ACP-like_sf"/>
</dbReference>
<dbReference type="Gene3D" id="1.10.1200.10">
    <property type="entry name" value="ACP-like"/>
    <property type="match status" value="1"/>
</dbReference>
<dbReference type="KEGG" id="pbro:HOP40_07880"/>
<keyword evidence="1" id="KW-0596">Phosphopantetheine</keyword>
<dbReference type="Pfam" id="PF00550">
    <property type="entry name" value="PP-binding"/>
    <property type="match status" value="1"/>
</dbReference>
<dbReference type="RefSeq" id="WP_172156150.1">
    <property type="nucleotide sequence ID" value="NZ_CP053564.1"/>
</dbReference>
<keyword evidence="5" id="KW-1185">Reference proteome</keyword>
<dbReference type="AlphaFoldDB" id="A0A6M6JDT3"/>
<dbReference type="PROSITE" id="PS50075">
    <property type="entry name" value="CARRIER"/>
    <property type="match status" value="1"/>
</dbReference>
<name>A0A6M6JDT3_9PSEU</name>
<feature type="domain" description="Carrier" evidence="3">
    <location>
        <begin position="3"/>
        <end position="78"/>
    </location>
</feature>
<evidence type="ECO:0000256" key="1">
    <source>
        <dbReference type="ARBA" id="ARBA00022450"/>
    </source>
</evidence>
<proteinExistence type="predicted"/>
<protein>
    <submittedName>
        <fullName evidence="4">Acyl carrier protein</fullName>
    </submittedName>
</protein>
<dbReference type="InterPro" id="IPR009081">
    <property type="entry name" value="PP-bd_ACP"/>
</dbReference>
<keyword evidence="2" id="KW-0597">Phosphoprotein</keyword>
<dbReference type="Proteomes" id="UP000505377">
    <property type="component" value="Chromosome"/>
</dbReference>
<evidence type="ECO:0000313" key="4">
    <source>
        <dbReference type="EMBL" id="QJY45726.1"/>
    </source>
</evidence>
<gene>
    <name evidence="4" type="ORF">HOP40_07880</name>
</gene>
<sequence>MNGETQPFLEEILVAYAAVLLAEDIHPRATFADLGGTSLTAAIVLARLWRVLGVRLALTDLGAGVTAAELAALVAERAGGPPADRSVTR</sequence>
<evidence type="ECO:0000259" key="3">
    <source>
        <dbReference type="PROSITE" id="PS50075"/>
    </source>
</evidence>
<accession>A0A6M6JDT3</accession>
<dbReference type="SMART" id="SM00823">
    <property type="entry name" value="PKS_PP"/>
    <property type="match status" value="1"/>
</dbReference>
<organism evidence="4 5">
    <name type="scientific">Pseudonocardia broussonetiae</name>
    <dbReference type="NCBI Taxonomy" id="2736640"/>
    <lineage>
        <taxon>Bacteria</taxon>
        <taxon>Bacillati</taxon>
        <taxon>Actinomycetota</taxon>
        <taxon>Actinomycetes</taxon>
        <taxon>Pseudonocardiales</taxon>
        <taxon>Pseudonocardiaceae</taxon>
        <taxon>Pseudonocardia</taxon>
    </lineage>
</organism>
<dbReference type="InterPro" id="IPR020806">
    <property type="entry name" value="PKS_PP-bd"/>
</dbReference>
<evidence type="ECO:0000313" key="5">
    <source>
        <dbReference type="Proteomes" id="UP000505377"/>
    </source>
</evidence>
<dbReference type="GO" id="GO:0031177">
    <property type="term" value="F:phosphopantetheine binding"/>
    <property type="evidence" value="ECO:0007669"/>
    <property type="project" value="InterPro"/>
</dbReference>
<reference evidence="4 5" key="1">
    <citation type="submission" date="2020-05" db="EMBL/GenBank/DDBJ databases">
        <authorList>
            <person name="Mo P."/>
        </authorList>
    </citation>
    <scope>NUCLEOTIDE SEQUENCE [LARGE SCALE GENOMIC DNA]</scope>
    <source>
        <strain evidence="4 5">Gen01</strain>
    </source>
</reference>
<evidence type="ECO:0000256" key="2">
    <source>
        <dbReference type="ARBA" id="ARBA00022553"/>
    </source>
</evidence>